<keyword evidence="2" id="KW-1185">Reference proteome</keyword>
<dbReference type="EMBL" id="BAAASR010000001">
    <property type="protein sequence ID" value="GAA2475282.1"/>
    <property type="molecule type" value="Genomic_DNA"/>
</dbReference>
<name>A0ABN3KZX2_9ACTN</name>
<proteinExistence type="predicted"/>
<reference evidence="1 2" key="1">
    <citation type="journal article" date="2019" name="Int. J. Syst. Evol. Microbiol.">
        <title>The Global Catalogue of Microorganisms (GCM) 10K type strain sequencing project: providing services to taxonomists for standard genome sequencing and annotation.</title>
        <authorList>
            <consortium name="The Broad Institute Genomics Platform"/>
            <consortium name="The Broad Institute Genome Sequencing Center for Infectious Disease"/>
            <person name="Wu L."/>
            <person name="Ma J."/>
        </authorList>
    </citation>
    <scope>NUCLEOTIDE SEQUENCE [LARGE SCALE GENOMIC DNA]</scope>
    <source>
        <strain evidence="1 2">JCM 5062</strain>
    </source>
</reference>
<accession>A0ABN3KZX2</accession>
<protein>
    <submittedName>
        <fullName evidence="1">Uncharacterized protein</fullName>
    </submittedName>
</protein>
<evidence type="ECO:0000313" key="1">
    <source>
        <dbReference type="EMBL" id="GAA2475282.1"/>
    </source>
</evidence>
<organism evidence="1 2">
    <name type="scientific">Streptomyces gobitricini</name>
    <dbReference type="NCBI Taxonomy" id="68211"/>
    <lineage>
        <taxon>Bacteria</taxon>
        <taxon>Bacillati</taxon>
        <taxon>Actinomycetota</taxon>
        <taxon>Actinomycetes</taxon>
        <taxon>Kitasatosporales</taxon>
        <taxon>Streptomycetaceae</taxon>
        <taxon>Streptomyces</taxon>
    </lineage>
</organism>
<comment type="caution">
    <text evidence="1">The sequence shown here is derived from an EMBL/GenBank/DDBJ whole genome shotgun (WGS) entry which is preliminary data.</text>
</comment>
<gene>
    <name evidence="1" type="ORF">GCM10010393_01450</name>
</gene>
<dbReference type="Proteomes" id="UP001499942">
    <property type="component" value="Unassembled WGS sequence"/>
</dbReference>
<evidence type="ECO:0000313" key="2">
    <source>
        <dbReference type="Proteomes" id="UP001499942"/>
    </source>
</evidence>
<sequence>MFEQPIAMKREIRGRIRTHRPAVDDGVAENGLVEENIVRGED</sequence>